<proteinExistence type="predicted"/>
<feature type="compositionally biased region" description="Pro residues" evidence="1">
    <location>
        <begin position="154"/>
        <end position="163"/>
    </location>
</feature>
<feature type="compositionally biased region" description="Basic residues" evidence="1">
    <location>
        <begin position="164"/>
        <end position="176"/>
    </location>
</feature>
<evidence type="ECO:0000256" key="1">
    <source>
        <dbReference type="SAM" id="MobiDB-lite"/>
    </source>
</evidence>
<comment type="caution">
    <text evidence="2">The sequence shown here is derived from an EMBL/GenBank/DDBJ whole genome shotgun (WGS) entry which is preliminary data.</text>
</comment>
<feature type="compositionally biased region" description="Low complexity" evidence="1">
    <location>
        <begin position="125"/>
        <end position="137"/>
    </location>
</feature>
<feature type="compositionally biased region" description="Pro residues" evidence="1">
    <location>
        <begin position="43"/>
        <end position="55"/>
    </location>
</feature>
<evidence type="ECO:0000313" key="2">
    <source>
        <dbReference type="EMBL" id="EXJ78785.1"/>
    </source>
</evidence>
<dbReference type="RefSeq" id="XP_007728233.1">
    <property type="nucleotide sequence ID" value="XM_007730043.1"/>
</dbReference>
<name>W9XN77_9EURO</name>
<dbReference type="EMBL" id="AMWN01000011">
    <property type="protein sequence ID" value="EXJ78785.1"/>
    <property type="molecule type" value="Genomic_DNA"/>
</dbReference>
<feature type="region of interest" description="Disordered" evidence="1">
    <location>
        <begin position="1"/>
        <end position="191"/>
    </location>
</feature>
<dbReference type="Proteomes" id="UP000019484">
    <property type="component" value="Unassembled WGS sequence"/>
</dbReference>
<evidence type="ECO:0000313" key="3">
    <source>
        <dbReference type="Proteomes" id="UP000019484"/>
    </source>
</evidence>
<organism evidence="2 3">
    <name type="scientific">Capronia coronata CBS 617.96</name>
    <dbReference type="NCBI Taxonomy" id="1182541"/>
    <lineage>
        <taxon>Eukaryota</taxon>
        <taxon>Fungi</taxon>
        <taxon>Dikarya</taxon>
        <taxon>Ascomycota</taxon>
        <taxon>Pezizomycotina</taxon>
        <taxon>Eurotiomycetes</taxon>
        <taxon>Chaetothyriomycetidae</taxon>
        <taxon>Chaetothyriales</taxon>
        <taxon>Herpotrichiellaceae</taxon>
        <taxon>Capronia</taxon>
    </lineage>
</organism>
<dbReference type="OrthoDB" id="10592972at2759"/>
<keyword evidence="3" id="KW-1185">Reference proteome</keyword>
<feature type="compositionally biased region" description="Polar residues" evidence="1">
    <location>
        <begin position="179"/>
        <end position="191"/>
    </location>
</feature>
<dbReference type="HOGENOM" id="CLU_1137876_0_0_1"/>
<reference evidence="2 3" key="1">
    <citation type="submission" date="2013-03" db="EMBL/GenBank/DDBJ databases">
        <title>The Genome Sequence of Capronia coronata CBS 617.96.</title>
        <authorList>
            <consortium name="The Broad Institute Genomics Platform"/>
            <person name="Cuomo C."/>
            <person name="de Hoog S."/>
            <person name="Gorbushina A."/>
            <person name="Walker B."/>
            <person name="Young S.K."/>
            <person name="Zeng Q."/>
            <person name="Gargeya S."/>
            <person name="Fitzgerald M."/>
            <person name="Haas B."/>
            <person name="Abouelleil A."/>
            <person name="Allen A.W."/>
            <person name="Alvarado L."/>
            <person name="Arachchi H.M."/>
            <person name="Berlin A.M."/>
            <person name="Chapman S.B."/>
            <person name="Gainer-Dewar J."/>
            <person name="Goldberg J."/>
            <person name="Griggs A."/>
            <person name="Gujja S."/>
            <person name="Hansen M."/>
            <person name="Howarth C."/>
            <person name="Imamovic A."/>
            <person name="Ireland A."/>
            <person name="Larimer J."/>
            <person name="McCowan C."/>
            <person name="Murphy C."/>
            <person name="Pearson M."/>
            <person name="Poon T.W."/>
            <person name="Priest M."/>
            <person name="Roberts A."/>
            <person name="Saif S."/>
            <person name="Shea T."/>
            <person name="Sisk P."/>
            <person name="Sykes S."/>
            <person name="Wortman J."/>
            <person name="Nusbaum C."/>
            <person name="Birren B."/>
        </authorList>
    </citation>
    <scope>NUCLEOTIDE SEQUENCE [LARGE SCALE GENOMIC DNA]</scope>
    <source>
        <strain evidence="2 3">CBS 617.96</strain>
    </source>
</reference>
<dbReference type="AlphaFoldDB" id="W9XN77"/>
<accession>W9XN77</accession>
<gene>
    <name evidence="2" type="ORF">A1O1_09187</name>
</gene>
<dbReference type="GeneID" id="19164032"/>
<sequence>MGCLCSRFSKAAEEPTSLPLPTPVSATPVPAPLSSPVADFEPTPEPEQAPPPPAAPAAAATAPPPPPETDLSWRGWPGLLNHEERAAGVVVGARPLSEDSEPGQAPAPAATKPSRRKRLVNSLFRSSSRSSSSGSSSWTTVKCRTETEESQPLQAPPPPPPPAKIRRKRRGSKKIFRSTSTDTSGSVYSQACSTKSRSTILYHESEDWPAPVRWPEPEHDPAAPAMPAVKIIAATDSEVAEEGPIRGRLLFPQSFEFLRSEWYKL</sequence>
<feature type="compositionally biased region" description="Low complexity" evidence="1">
    <location>
        <begin position="15"/>
        <end position="38"/>
    </location>
</feature>
<protein>
    <submittedName>
        <fullName evidence="2">Uncharacterized protein</fullName>
    </submittedName>
</protein>